<evidence type="ECO:0000256" key="2">
    <source>
        <dbReference type="SAM" id="MobiDB-lite"/>
    </source>
</evidence>
<feature type="compositionally biased region" description="Polar residues" evidence="2">
    <location>
        <begin position="40"/>
        <end position="54"/>
    </location>
</feature>
<dbReference type="AlphaFoldDB" id="A0A7I8VJE4"/>
<feature type="coiled-coil region" evidence="1">
    <location>
        <begin position="111"/>
        <end position="175"/>
    </location>
</feature>
<gene>
    <name evidence="3" type="ORF">DGYR_LOCUS3514</name>
</gene>
<evidence type="ECO:0000256" key="1">
    <source>
        <dbReference type="SAM" id="Coils"/>
    </source>
</evidence>
<protein>
    <submittedName>
        <fullName evidence="3">Uncharacterized protein</fullName>
    </submittedName>
</protein>
<keyword evidence="1" id="KW-0175">Coiled coil</keyword>
<keyword evidence="4" id="KW-1185">Reference proteome</keyword>
<accession>A0A7I8VJE4</accession>
<evidence type="ECO:0000313" key="4">
    <source>
        <dbReference type="Proteomes" id="UP000549394"/>
    </source>
</evidence>
<proteinExistence type="predicted"/>
<evidence type="ECO:0000313" key="3">
    <source>
        <dbReference type="EMBL" id="CAD5114689.1"/>
    </source>
</evidence>
<name>A0A7I8VJE4_9ANNE</name>
<dbReference type="Proteomes" id="UP000549394">
    <property type="component" value="Unassembled WGS sequence"/>
</dbReference>
<dbReference type="EMBL" id="CAJFCJ010000005">
    <property type="protein sequence ID" value="CAD5114689.1"/>
    <property type="molecule type" value="Genomic_DNA"/>
</dbReference>
<feature type="region of interest" description="Disordered" evidence="2">
    <location>
        <begin position="32"/>
        <end position="54"/>
    </location>
</feature>
<dbReference type="SUPFAM" id="SSF101898">
    <property type="entry name" value="NHL repeat"/>
    <property type="match status" value="1"/>
</dbReference>
<reference evidence="3 4" key="1">
    <citation type="submission" date="2020-08" db="EMBL/GenBank/DDBJ databases">
        <authorList>
            <person name="Hejnol A."/>
        </authorList>
    </citation>
    <scope>NUCLEOTIDE SEQUENCE [LARGE SCALE GENOMIC DNA]</scope>
</reference>
<sequence length="518" mass="59419">MTDWNNLSYDSKKKTLLSSNYTEVTNQNNVNVENFPPGSVKSSTPNRLESISPTSSDKAERLSLFYDLNSIEFPGNTVIKEIECANIDEFRLQKENVQHTIDTTKPLIDRMAKCSQEVKEAKKQLDDNCNRGRIAITAKYEMDMKKLTENYENVLQDLEQSYHSQKAELSDREDKVNIHRASLLSIKSRLEDLKLNSPNTCYITEHLPDLISNLEQLKSKLEDTCEISVENFEFTPSDESPVLGDLRVFNVDSAKDDWVMVSSNNGLSTKNIKYIFDKEIKEKIHVAHAYDGILYFATSKKLYSIQLLDNQNDKQAKHIWSGRVQQLAHDSIGIVLIDGEDNKILQLRQGECERREILVDRLKNPYGLCYSFASECIIVTDTTENTVSCYLHNCTRKWKTENNDPKYANPTDISCTDNIAIVRSKNNLSLISLVDGSYLKTIESTYLLVSNSTFCDEFFLMDRNDCTLSLYDTNFTRIREILTREDNINDQILVTIDMKAPILYAFKKKSRKIKALAI</sequence>
<comment type="caution">
    <text evidence="3">The sequence shown here is derived from an EMBL/GenBank/DDBJ whole genome shotgun (WGS) entry which is preliminary data.</text>
</comment>
<organism evidence="3 4">
    <name type="scientific">Dimorphilus gyrociliatus</name>
    <dbReference type="NCBI Taxonomy" id="2664684"/>
    <lineage>
        <taxon>Eukaryota</taxon>
        <taxon>Metazoa</taxon>
        <taxon>Spiralia</taxon>
        <taxon>Lophotrochozoa</taxon>
        <taxon>Annelida</taxon>
        <taxon>Polychaeta</taxon>
        <taxon>Polychaeta incertae sedis</taxon>
        <taxon>Dinophilidae</taxon>
        <taxon>Dimorphilus</taxon>
    </lineage>
</organism>